<dbReference type="InterPro" id="IPR011765">
    <property type="entry name" value="Pept_M16_N"/>
</dbReference>
<dbReference type="EMBL" id="FQXU01000007">
    <property type="protein sequence ID" value="SHI18313.1"/>
    <property type="molecule type" value="Genomic_DNA"/>
</dbReference>
<gene>
    <name evidence="5" type="ORF">SAMN02745941_02483</name>
</gene>
<dbReference type="Proteomes" id="UP000184241">
    <property type="component" value="Unassembled WGS sequence"/>
</dbReference>
<evidence type="ECO:0000259" key="4">
    <source>
        <dbReference type="Pfam" id="PF05193"/>
    </source>
</evidence>
<feature type="domain" description="Peptidase M16 C-terminal" evidence="4">
    <location>
        <begin position="170"/>
        <end position="344"/>
    </location>
</feature>
<reference evidence="5 6" key="1">
    <citation type="submission" date="2016-11" db="EMBL/GenBank/DDBJ databases">
        <authorList>
            <person name="Jaros S."/>
            <person name="Januszkiewicz K."/>
            <person name="Wedrychowicz H."/>
        </authorList>
    </citation>
    <scope>NUCLEOTIDE SEQUENCE [LARGE SCALE GENOMIC DNA]</scope>
    <source>
        <strain evidence="5 6">DSM 6191</strain>
    </source>
</reference>
<comment type="similarity">
    <text evidence="1 2">Belongs to the peptidase M16 family.</text>
</comment>
<protein>
    <submittedName>
        <fullName evidence="5">Predicted Zn-dependent peptidase</fullName>
    </submittedName>
</protein>
<evidence type="ECO:0000256" key="1">
    <source>
        <dbReference type="ARBA" id="ARBA00007261"/>
    </source>
</evidence>
<accession>A0A1M5Z333</accession>
<name>A0A1M5Z333_9CLOT</name>
<dbReference type="InterPro" id="IPR007863">
    <property type="entry name" value="Peptidase_M16_C"/>
</dbReference>
<dbReference type="GO" id="GO:0006508">
    <property type="term" value="P:proteolysis"/>
    <property type="evidence" value="ECO:0007669"/>
    <property type="project" value="InterPro"/>
</dbReference>
<evidence type="ECO:0000313" key="5">
    <source>
        <dbReference type="EMBL" id="SHI18313.1"/>
    </source>
</evidence>
<dbReference type="Pfam" id="PF00675">
    <property type="entry name" value="Peptidase_M16"/>
    <property type="match status" value="1"/>
</dbReference>
<dbReference type="PANTHER" id="PTHR11851:SF49">
    <property type="entry name" value="MITOCHONDRIAL-PROCESSING PEPTIDASE SUBUNIT ALPHA"/>
    <property type="match status" value="1"/>
</dbReference>
<evidence type="ECO:0000259" key="3">
    <source>
        <dbReference type="Pfam" id="PF00675"/>
    </source>
</evidence>
<evidence type="ECO:0000313" key="6">
    <source>
        <dbReference type="Proteomes" id="UP000184241"/>
    </source>
</evidence>
<dbReference type="Pfam" id="PF05193">
    <property type="entry name" value="Peptidase_M16_C"/>
    <property type="match status" value="1"/>
</dbReference>
<dbReference type="RefSeq" id="WP_073019895.1">
    <property type="nucleotide sequence ID" value="NZ_FQXU01000007.1"/>
</dbReference>
<dbReference type="PROSITE" id="PS00143">
    <property type="entry name" value="INSULINASE"/>
    <property type="match status" value="1"/>
</dbReference>
<sequence length="412" mass="47716">MVRLNFDAKEDVLDNGFKVITIKRETQLASLNLGIKIGALYEKENEKGISHFIEHMMFKGTKTRNNEKLNDDLEALGGEYNAYTDYTSTVYSITCLEEEIENAVDILSDMIVNPSFDIKEMKKERDVILSEIRTSKDDVEDLSFRRTSTFAFNESPLKYDIMGTEKSIASFSRKNLVEYYNKYYMPKNTVLTFVSSYDHDKAIELVKKYFDKWSNKIIGDKDFNLEKNIAGVFESHKNDIEQATITYLFSFNDVPKELELPIKILNHKLGESSNSILFRELREKRGFAYDVYTHLDLSSNVKTLHIFTSLVEENVEEAINVINECIEKIKSKDIVFDESTFDLMKKVHKTAVVSTLEDSTDLGNYVLHQILEGESMFEFIKDMHNLDSLKPEDIYKAAEYILREPTVHILRS</sequence>
<dbReference type="SUPFAM" id="SSF63411">
    <property type="entry name" value="LuxS/MPP-like metallohydrolase"/>
    <property type="match status" value="2"/>
</dbReference>
<dbReference type="PANTHER" id="PTHR11851">
    <property type="entry name" value="METALLOPROTEASE"/>
    <property type="match status" value="1"/>
</dbReference>
<dbReference type="Gene3D" id="3.30.830.10">
    <property type="entry name" value="Metalloenzyme, LuxS/M16 peptidase-like"/>
    <property type="match status" value="2"/>
</dbReference>
<dbReference type="InterPro" id="IPR050361">
    <property type="entry name" value="MPP/UQCRC_Complex"/>
</dbReference>
<proteinExistence type="inferred from homology"/>
<dbReference type="AlphaFoldDB" id="A0A1M5Z333"/>
<feature type="domain" description="Peptidase M16 N-terminal" evidence="3">
    <location>
        <begin position="19"/>
        <end position="164"/>
    </location>
</feature>
<dbReference type="GO" id="GO:0046872">
    <property type="term" value="F:metal ion binding"/>
    <property type="evidence" value="ECO:0007669"/>
    <property type="project" value="InterPro"/>
</dbReference>
<evidence type="ECO:0000256" key="2">
    <source>
        <dbReference type="RuleBase" id="RU004447"/>
    </source>
</evidence>
<dbReference type="InterPro" id="IPR011249">
    <property type="entry name" value="Metalloenz_LuxS/M16"/>
</dbReference>
<dbReference type="GO" id="GO:0004222">
    <property type="term" value="F:metalloendopeptidase activity"/>
    <property type="evidence" value="ECO:0007669"/>
    <property type="project" value="InterPro"/>
</dbReference>
<dbReference type="InterPro" id="IPR001431">
    <property type="entry name" value="Pept_M16_Zn_BS"/>
</dbReference>
<organism evidence="5 6">
    <name type="scientific">Clostridium intestinale DSM 6191</name>
    <dbReference type="NCBI Taxonomy" id="1121320"/>
    <lineage>
        <taxon>Bacteria</taxon>
        <taxon>Bacillati</taxon>
        <taxon>Bacillota</taxon>
        <taxon>Clostridia</taxon>
        <taxon>Eubacteriales</taxon>
        <taxon>Clostridiaceae</taxon>
        <taxon>Clostridium</taxon>
    </lineage>
</organism>